<sequence length="191" mass="21119">MRWSPDARGRLERAAFELFAEQGYSATTVPQITARAGLTTRTFFRYFADKREVIFAGDEIPDLARAAIEAAPAGIDPLDIVVHGLRQVADGRFEGHHDQVGAVRRLVLSEPSLRERDARKRADLTDAVRAAFVARGLDRPESAVIAETTVMLFHLALEAWLTGPAERRMADVVDEQLRMLRAVLGPDRAGS</sequence>
<keyword evidence="7" id="KW-1185">Reference proteome</keyword>
<reference evidence="6 7" key="1">
    <citation type="submission" date="2024-03" db="EMBL/GenBank/DDBJ databases">
        <title>Whole genomes of four grape xylem sap localized bacterial endophytes.</title>
        <authorList>
            <person name="Kumar G."/>
            <person name="Savka M.A."/>
        </authorList>
    </citation>
    <scope>NUCLEOTIDE SEQUENCE [LARGE SCALE GENOMIC DNA]</scope>
    <source>
        <strain evidence="6 7">RIT_GXS8</strain>
    </source>
</reference>
<evidence type="ECO:0000313" key="7">
    <source>
        <dbReference type="Proteomes" id="UP001370299"/>
    </source>
</evidence>
<dbReference type="PANTHER" id="PTHR30055">
    <property type="entry name" value="HTH-TYPE TRANSCRIPTIONAL REGULATOR RUTR"/>
    <property type="match status" value="1"/>
</dbReference>
<keyword evidence="3" id="KW-0804">Transcription</keyword>
<feature type="domain" description="HTH tetR-type" evidence="5">
    <location>
        <begin position="5"/>
        <end position="65"/>
    </location>
</feature>
<dbReference type="InterPro" id="IPR009057">
    <property type="entry name" value="Homeodomain-like_sf"/>
</dbReference>
<dbReference type="RefSeq" id="WP_340197548.1">
    <property type="nucleotide sequence ID" value="NZ_JBBKAP010000072.1"/>
</dbReference>
<evidence type="ECO:0000256" key="3">
    <source>
        <dbReference type="ARBA" id="ARBA00023163"/>
    </source>
</evidence>
<dbReference type="PROSITE" id="PS50977">
    <property type="entry name" value="HTH_TETR_2"/>
    <property type="match status" value="1"/>
</dbReference>
<dbReference type="SUPFAM" id="SSF46689">
    <property type="entry name" value="Homeodomain-like"/>
    <property type="match status" value="1"/>
</dbReference>
<evidence type="ECO:0000259" key="5">
    <source>
        <dbReference type="PROSITE" id="PS50977"/>
    </source>
</evidence>
<accession>A0ABU8YCC8</accession>
<gene>
    <name evidence="6" type="ORF">WMN62_11975</name>
</gene>
<dbReference type="Gene3D" id="1.10.357.10">
    <property type="entry name" value="Tetracycline Repressor, domain 2"/>
    <property type="match status" value="1"/>
</dbReference>
<evidence type="ECO:0000256" key="1">
    <source>
        <dbReference type="ARBA" id="ARBA00023015"/>
    </source>
</evidence>
<proteinExistence type="predicted"/>
<evidence type="ECO:0000256" key="2">
    <source>
        <dbReference type="ARBA" id="ARBA00023125"/>
    </source>
</evidence>
<dbReference type="Proteomes" id="UP001370299">
    <property type="component" value="Unassembled WGS sequence"/>
</dbReference>
<keyword evidence="2 4" id="KW-0238">DNA-binding</keyword>
<evidence type="ECO:0000313" key="6">
    <source>
        <dbReference type="EMBL" id="MEK0172188.1"/>
    </source>
</evidence>
<dbReference type="PANTHER" id="PTHR30055:SF238">
    <property type="entry name" value="MYCOFACTOCIN BIOSYNTHESIS TRANSCRIPTIONAL REGULATOR MFTR-RELATED"/>
    <property type="match status" value="1"/>
</dbReference>
<keyword evidence="1" id="KW-0805">Transcription regulation</keyword>
<dbReference type="PRINTS" id="PR00455">
    <property type="entry name" value="HTHTETR"/>
</dbReference>
<comment type="caution">
    <text evidence="6">The sequence shown here is derived from an EMBL/GenBank/DDBJ whole genome shotgun (WGS) entry which is preliminary data.</text>
</comment>
<name>A0ABU8YCC8_9MICO</name>
<dbReference type="PROSITE" id="PS01081">
    <property type="entry name" value="HTH_TETR_1"/>
    <property type="match status" value="1"/>
</dbReference>
<dbReference type="InterPro" id="IPR050109">
    <property type="entry name" value="HTH-type_TetR-like_transc_reg"/>
</dbReference>
<organism evidence="6 7">
    <name type="scientific">Curtobacterium citreum</name>
    <dbReference type="NCBI Taxonomy" id="2036"/>
    <lineage>
        <taxon>Bacteria</taxon>
        <taxon>Bacillati</taxon>
        <taxon>Actinomycetota</taxon>
        <taxon>Actinomycetes</taxon>
        <taxon>Micrococcales</taxon>
        <taxon>Microbacteriaceae</taxon>
        <taxon>Curtobacterium</taxon>
    </lineage>
</organism>
<feature type="DNA-binding region" description="H-T-H motif" evidence="4">
    <location>
        <begin position="28"/>
        <end position="47"/>
    </location>
</feature>
<evidence type="ECO:0000256" key="4">
    <source>
        <dbReference type="PROSITE-ProRule" id="PRU00335"/>
    </source>
</evidence>
<dbReference type="InterPro" id="IPR023772">
    <property type="entry name" value="DNA-bd_HTH_TetR-type_CS"/>
</dbReference>
<dbReference type="Pfam" id="PF00440">
    <property type="entry name" value="TetR_N"/>
    <property type="match status" value="1"/>
</dbReference>
<dbReference type="EMBL" id="JBBLYY010000061">
    <property type="protein sequence ID" value="MEK0172188.1"/>
    <property type="molecule type" value="Genomic_DNA"/>
</dbReference>
<dbReference type="InterPro" id="IPR001647">
    <property type="entry name" value="HTH_TetR"/>
</dbReference>
<protein>
    <submittedName>
        <fullName evidence="6">TetR family transcriptional regulator</fullName>
    </submittedName>
</protein>